<keyword evidence="1" id="KW-0378">Hydrolase</keyword>
<dbReference type="Pfam" id="PF13975">
    <property type="entry name" value="gag-asp_proteas"/>
    <property type="match status" value="1"/>
</dbReference>
<dbReference type="OrthoDB" id="107347at2"/>
<dbReference type="STRING" id="314225.ELI_00245"/>
<sequence>MLKRSLAGASTLLAAALAPASAVGNTPEAATAPTEAIDPDVIQAEKDRYERLTVPVTIEGQGPYRFMIDTGAQATVVSKKVSHEIGMTPLGRATLVAMGSRREVDMVRLNGLEFAGRLFDNLESPLLEGANFGADGILGLDSLQDLRVLIDFKEDRMTVADADSLGGNRGYEIVVKARRRLGQMIITNARIDGIKTSVIIDTGAQNTVANRALQRKMRARLGTEVQSTDVNGVLVVGKLGWAKRLQIGGMELSNVPISFADSPAFAALGLEDQPTVIMGMRNLQNFERIAIDFSSRRVLFDLPGGSYNVNPYQRVFFPSRVGG</sequence>
<evidence type="ECO:0000256" key="2">
    <source>
        <dbReference type="SAM" id="SignalP"/>
    </source>
</evidence>
<evidence type="ECO:0000259" key="3">
    <source>
        <dbReference type="PROSITE" id="PS50175"/>
    </source>
</evidence>
<organism evidence="4 5">
    <name type="scientific">Erythrobacter litoralis (strain HTCC2594)</name>
    <dbReference type="NCBI Taxonomy" id="314225"/>
    <lineage>
        <taxon>Bacteria</taxon>
        <taxon>Pseudomonadati</taxon>
        <taxon>Pseudomonadota</taxon>
        <taxon>Alphaproteobacteria</taxon>
        <taxon>Sphingomonadales</taxon>
        <taxon>Erythrobacteraceae</taxon>
        <taxon>Erythrobacter/Porphyrobacter group</taxon>
        <taxon>Erythrobacter</taxon>
    </lineage>
</organism>
<dbReference type="CDD" id="cd05483">
    <property type="entry name" value="retropepsin_like_bacteria"/>
    <property type="match status" value="1"/>
</dbReference>
<dbReference type="Pfam" id="PF13650">
    <property type="entry name" value="Asp_protease_2"/>
    <property type="match status" value="1"/>
</dbReference>
<feature type="domain" description="Peptidase A2" evidence="3">
    <location>
        <begin position="64"/>
        <end position="142"/>
    </location>
</feature>
<protein>
    <recommendedName>
        <fullName evidence="3">Peptidase A2 domain-containing protein</fullName>
    </recommendedName>
</protein>
<dbReference type="Gene3D" id="2.40.70.10">
    <property type="entry name" value="Acid Proteases"/>
    <property type="match status" value="2"/>
</dbReference>
<evidence type="ECO:0000256" key="1">
    <source>
        <dbReference type="ARBA" id="ARBA00022801"/>
    </source>
</evidence>
<dbReference type="HOGENOM" id="CLU_064734_0_0_5"/>
<dbReference type="EMBL" id="CP000157">
    <property type="protein sequence ID" value="ABC62141.1"/>
    <property type="molecule type" value="Genomic_DNA"/>
</dbReference>
<keyword evidence="2" id="KW-0732">Signal</keyword>
<dbReference type="AlphaFoldDB" id="Q2NDV0"/>
<dbReference type="InterPro" id="IPR001995">
    <property type="entry name" value="Peptidase_A2_cat"/>
</dbReference>
<dbReference type="eggNOG" id="COG3577">
    <property type="taxonomic scope" value="Bacteria"/>
</dbReference>
<feature type="signal peptide" evidence="2">
    <location>
        <begin position="1"/>
        <end position="22"/>
    </location>
</feature>
<accession>Q2NDV0</accession>
<proteinExistence type="predicted"/>
<keyword evidence="5" id="KW-1185">Reference proteome</keyword>
<dbReference type="PROSITE" id="PS50175">
    <property type="entry name" value="ASP_PROT_RETROV"/>
    <property type="match status" value="1"/>
</dbReference>
<name>Q2NDV0_ERYLH</name>
<reference evidence="5" key="1">
    <citation type="journal article" date="2009" name="J. Bacteriol.">
        <title>Complete genome sequence of Erythrobacter litoralis HTCC2594.</title>
        <authorList>
            <person name="Oh H.M."/>
            <person name="Giovannoni S.J."/>
            <person name="Ferriera S."/>
            <person name="Johnson J."/>
            <person name="Cho J.C."/>
        </authorList>
    </citation>
    <scope>NUCLEOTIDE SEQUENCE [LARGE SCALE GENOMIC DNA]</scope>
    <source>
        <strain evidence="5">HTCC2594</strain>
    </source>
</reference>
<dbReference type="KEGG" id="eli:ELI_00245"/>
<dbReference type="GO" id="GO:0006508">
    <property type="term" value="P:proteolysis"/>
    <property type="evidence" value="ECO:0007669"/>
    <property type="project" value="InterPro"/>
</dbReference>
<dbReference type="InterPro" id="IPR021109">
    <property type="entry name" value="Peptidase_aspartic_dom_sf"/>
</dbReference>
<gene>
    <name evidence="4" type="ordered locus">ELI_00245</name>
</gene>
<dbReference type="InterPro" id="IPR034122">
    <property type="entry name" value="Retropepsin-like_bacterial"/>
</dbReference>
<dbReference type="RefSeq" id="WP_011413019.1">
    <property type="nucleotide sequence ID" value="NC_007722.1"/>
</dbReference>
<evidence type="ECO:0000313" key="4">
    <source>
        <dbReference type="EMBL" id="ABC62141.1"/>
    </source>
</evidence>
<dbReference type="Proteomes" id="UP000008808">
    <property type="component" value="Chromosome"/>
</dbReference>
<dbReference type="GO" id="GO:0004190">
    <property type="term" value="F:aspartic-type endopeptidase activity"/>
    <property type="evidence" value="ECO:0007669"/>
    <property type="project" value="InterPro"/>
</dbReference>
<feature type="chain" id="PRO_5004213016" description="Peptidase A2 domain-containing protein" evidence="2">
    <location>
        <begin position="23"/>
        <end position="323"/>
    </location>
</feature>
<evidence type="ECO:0000313" key="5">
    <source>
        <dbReference type="Proteomes" id="UP000008808"/>
    </source>
</evidence>
<dbReference type="SUPFAM" id="SSF50630">
    <property type="entry name" value="Acid proteases"/>
    <property type="match status" value="2"/>
</dbReference>